<gene>
    <name evidence="1" type="ORF">SopranoGao_28</name>
</gene>
<dbReference type="Proteomes" id="UP000224252">
    <property type="component" value="Segment"/>
</dbReference>
<organism evidence="1 2">
    <name type="scientific">Klebsiella phage SopranoGao</name>
    <dbReference type="NCBI Taxonomy" id="2026944"/>
    <lineage>
        <taxon>Viruses</taxon>
        <taxon>Duplodnaviria</taxon>
        <taxon>Heunggongvirae</taxon>
        <taxon>Uroviricota</taxon>
        <taxon>Caudoviricetes</taxon>
        <taxon>Lastavirus</taxon>
        <taxon>Lastavirus sopranogao</taxon>
    </lineage>
</organism>
<keyword evidence="2" id="KW-1185">Reference proteome</keyword>
<evidence type="ECO:0000313" key="1">
    <source>
        <dbReference type="EMBL" id="ASV45051.1"/>
    </source>
</evidence>
<reference evidence="1 2" key="1">
    <citation type="submission" date="2017-08" db="EMBL/GenBank/DDBJ databases">
        <authorList>
            <person name="de Groot N.N."/>
        </authorList>
    </citation>
    <scope>NUCLEOTIDE SEQUENCE [LARGE SCALE GENOMIC DNA]</scope>
</reference>
<proteinExistence type="predicted"/>
<protein>
    <submittedName>
        <fullName evidence="1">Uncharacterized protein</fullName>
    </submittedName>
</protein>
<dbReference type="EMBL" id="MF612073">
    <property type="protein sequence ID" value="ASV45051.1"/>
    <property type="molecule type" value="Genomic_DNA"/>
</dbReference>
<sequence length="143" mass="16234">MAEHVLDLTQYHFVHTRGDLTIYGTWYGVEHQPCLVVVPTYRIGANRCRPLIIDLDDAWQWNPEDPQSMPQLNRVMCMAFLDMNNMDTGNVFAAMKIVTLIHDHLGDLIAIPPKPTTGVVVADAFRTDHDTGKTHHSEVIERV</sequence>
<evidence type="ECO:0000313" key="2">
    <source>
        <dbReference type="Proteomes" id="UP000224252"/>
    </source>
</evidence>
<accession>A0A248SL50</accession>
<name>A0A248SL50_9CAUD</name>